<evidence type="ECO:0000313" key="3">
    <source>
        <dbReference type="Proteomes" id="UP000037685"/>
    </source>
</evidence>
<keyword evidence="1" id="KW-0472">Membrane</keyword>
<gene>
    <name evidence="2" type="ORF">BVI061214_01376</name>
</gene>
<accession>A0A0M9AF96</accession>
<dbReference type="AlphaFoldDB" id="A0A0M9AF96"/>
<protein>
    <submittedName>
        <fullName evidence="2">Uncharacterized protein</fullName>
    </submittedName>
</protein>
<proteinExistence type="predicted"/>
<evidence type="ECO:0000313" key="2">
    <source>
        <dbReference type="EMBL" id="KOX90188.1"/>
    </source>
</evidence>
<organism evidence="2 3">
    <name type="scientific">Thermus aquaticus</name>
    <dbReference type="NCBI Taxonomy" id="271"/>
    <lineage>
        <taxon>Bacteria</taxon>
        <taxon>Thermotogati</taxon>
        <taxon>Deinococcota</taxon>
        <taxon>Deinococci</taxon>
        <taxon>Thermales</taxon>
        <taxon>Thermaceae</taxon>
        <taxon>Thermus</taxon>
    </lineage>
</organism>
<name>A0A0M9AF96_THEAQ</name>
<dbReference type="PATRIC" id="fig|271.14.peg.1452"/>
<reference evidence="2 3" key="1">
    <citation type="submission" date="2015-07" db="EMBL/GenBank/DDBJ databases">
        <authorList>
            <person name="Noorani M."/>
        </authorList>
    </citation>
    <scope>NUCLEOTIDE SEQUENCE [LARGE SCALE GENOMIC DNA]</scope>
    <source>
        <strain evidence="3">ATCC 25104 / DSM 625 / JCM 10724 / NBRC 103206 / NCIMB 11243 / YT-1</strain>
    </source>
</reference>
<sequence>MNNNGPMEALQAGGPEAYRKLLRKRYLRRLKRRGLWAYLLGLVRLVYLEARLLRRLWLNR</sequence>
<feature type="transmembrane region" description="Helical" evidence="1">
    <location>
        <begin position="35"/>
        <end position="53"/>
    </location>
</feature>
<dbReference type="Proteomes" id="UP000037685">
    <property type="component" value="Unassembled WGS sequence"/>
</dbReference>
<evidence type="ECO:0000256" key="1">
    <source>
        <dbReference type="SAM" id="Phobius"/>
    </source>
</evidence>
<keyword evidence="1" id="KW-1133">Transmembrane helix</keyword>
<comment type="caution">
    <text evidence="2">The sequence shown here is derived from an EMBL/GenBank/DDBJ whole genome shotgun (WGS) entry which is preliminary data.</text>
</comment>
<dbReference type="EMBL" id="LHCI01000106">
    <property type="protein sequence ID" value="KOX90188.1"/>
    <property type="molecule type" value="Genomic_DNA"/>
</dbReference>
<keyword evidence="1" id="KW-0812">Transmembrane</keyword>